<evidence type="ECO:0000256" key="8">
    <source>
        <dbReference type="ARBA" id="ARBA00047899"/>
    </source>
</evidence>
<evidence type="ECO:0000259" key="12">
    <source>
        <dbReference type="PROSITE" id="PS51285"/>
    </source>
</evidence>
<evidence type="ECO:0000259" key="11">
    <source>
        <dbReference type="PROSITE" id="PS50011"/>
    </source>
</evidence>
<protein>
    <recommendedName>
        <fullName evidence="2">non-specific serine/threonine protein kinase</fullName>
        <ecNumber evidence="2">2.7.11.1</ecNumber>
    </recommendedName>
</protein>
<dbReference type="EMBL" id="JAUJYN010000007">
    <property type="protein sequence ID" value="KAK1267579.1"/>
    <property type="molecule type" value="Genomic_DNA"/>
</dbReference>
<dbReference type="PROSITE" id="PS00108">
    <property type="entry name" value="PROTEIN_KINASE_ST"/>
    <property type="match status" value="1"/>
</dbReference>
<dbReference type="GO" id="GO:0004674">
    <property type="term" value="F:protein serine/threonine kinase activity"/>
    <property type="evidence" value="ECO:0007669"/>
    <property type="project" value="UniProtKB-KW"/>
</dbReference>
<comment type="catalytic activity">
    <reaction evidence="8">
        <text>L-threonyl-[protein] + ATP = O-phospho-L-threonyl-[protein] + ADP + H(+)</text>
        <dbReference type="Rhea" id="RHEA:46608"/>
        <dbReference type="Rhea" id="RHEA-COMP:11060"/>
        <dbReference type="Rhea" id="RHEA-COMP:11605"/>
        <dbReference type="ChEBI" id="CHEBI:15378"/>
        <dbReference type="ChEBI" id="CHEBI:30013"/>
        <dbReference type="ChEBI" id="CHEBI:30616"/>
        <dbReference type="ChEBI" id="CHEBI:61977"/>
        <dbReference type="ChEBI" id="CHEBI:456216"/>
        <dbReference type="EC" id="2.7.11.1"/>
    </reaction>
</comment>
<evidence type="ECO:0000256" key="2">
    <source>
        <dbReference type="ARBA" id="ARBA00012513"/>
    </source>
</evidence>
<dbReference type="PROSITE" id="PS50011">
    <property type="entry name" value="PROTEIN_KINASE_DOM"/>
    <property type="match status" value="1"/>
</dbReference>
<organism evidence="13 14">
    <name type="scientific">Acorus gramineus</name>
    <name type="common">Dwarf sweet flag</name>
    <dbReference type="NCBI Taxonomy" id="55184"/>
    <lineage>
        <taxon>Eukaryota</taxon>
        <taxon>Viridiplantae</taxon>
        <taxon>Streptophyta</taxon>
        <taxon>Embryophyta</taxon>
        <taxon>Tracheophyta</taxon>
        <taxon>Spermatophyta</taxon>
        <taxon>Magnoliopsida</taxon>
        <taxon>Liliopsida</taxon>
        <taxon>Acoraceae</taxon>
        <taxon>Acorus</taxon>
    </lineage>
</organism>
<feature type="domain" description="Protein kinase" evidence="11">
    <location>
        <begin position="14"/>
        <end position="282"/>
    </location>
</feature>
<dbReference type="PANTHER" id="PTHR45637">
    <property type="entry name" value="FLIPPASE KINASE 1-RELATED"/>
    <property type="match status" value="1"/>
</dbReference>
<feature type="region of interest" description="Disordered" evidence="10">
    <location>
        <begin position="148"/>
        <end position="187"/>
    </location>
</feature>
<keyword evidence="14" id="KW-1185">Reference proteome</keyword>
<name>A0AAV9ATL3_ACOGR</name>
<dbReference type="Pfam" id="PF00069">
    <property type="entry name" value="Pkinase"/>
    <property type="match status" value="1"/>
</dbReference>
<evidence type="ECO:0000256" key="6">
    <source>
        <dbReference type="ARBA" id="ARBA00022777"/>
    </source>
</evidence>
<keyword evidence="6 13" id="KW-0418">Kinase</keyword>
<dbReference type="InterPro" id="IPR000961">
    <property type="entry name" value="AGC-kinase_C"/>
</dbReference>
<dbReference type="Gene3D" id="1.10.510.10">
    <property type="entry name" value="Transferase(Phosphotransferase) domain 1"/>
    <property type="match status" value="1"/>
</dbReference>
<comment type="caution">
    <text evidence="13">The sequence shown here is derived from an EMBL/GenBank/DDBJ whole genome shotgun (WGS) entry which is preliminary data.</text>
</comment>
<keyword evidence="3" id="KW-0723">Serine/threonine-protein kinase</keyword>
<dbReference type="FunFam" id="1.10.510.10:FF:000294">
    <property type="entry name" value="Serine/threonine-protein kinase OXI1"/>
    <property type="match status" value="1"/>
</dbReference>
<evidence type="ECO:0000313" key="14">
    <source>
        <dbReference type="Proteomes" id="UP001179952"/>
    </source>
</evidence>
<dbReference type="InterPro" id="IPR000719">
    <property type="entry name" value="Prot_kinase_dom"/>
</dbReference>
<evidence type="ECO:0000256" key="3">
    <source>
        <dbReference type="ARBA" id="ARBA00022527"/>
    </source>
</evidence>
<dbReference type="FunFam" id="1.10.510.10:FF:000312">
    <property type="entry name" value="Serine/threonine-protein kinase OXI1"/>
    <property type="match status" value="1"/>
</dbReference>
<dbReference type="SMART" id="SM00220">
    <property type="entry name" value="S_TKc"/>
    <property type="match status" value="1"/>
</dbReference>
<accession>A0AAV9ATL3</accession>
<gene>
    <name evidence="13" type="ORF">QJS04_geneDACA016663</name>
</gene>
<evidence type="ECO:0000256" key="4">
    <source>
        <dbReference type="ARBA" id="ARBA00022679"/>
    </source>
</evidence>
<dbReference type="PROSITE" id="PS51285">
    <property type="entry name" value="AGC_KINASE_CTER"/>
    <property type="match status" value="1"/>
</dbReference>
<dbReference type="SUPFAM" id="SSF56112">
    <property type="entry name" value="Protein kinase-like (PK-like)"/>
    <property type="match status" value="1"/>
</dbReference>
<keyword evidence="7" id="KW-0067">ATP-binding</keyword>
<keyword evidence="4" id="KW-0808">Transferase</keyword>
<dbReference type="InterPro" id="IPR008271">
    <property type="entry name" value="Ser/Thr_kinase_AS"/>
</dbReference>
<dbReference type="AlphaFoldDB" id="A0AAV9ATL3"/>
<dbReference type="Gene3D" id="3.30.200.20">
    <property type="entry name" value="Phosphorylase Kinase, domain 1"/>
    <property type="match status" value="1"/>
</dbReference>
<comment type="similarity">
    <text evidence="1">Belongs to the protein kinase superfamily. AGC Ser/Thr protein kinase family.</text>
</comment>
<evidence type="ECO:0000256" key="1">
    <source>
        <dbReference type="ARBA" id="ARBA00009903"/>
    </source>
</evidence>
<feature type="domain" description="AGC-kinase C-terminal" evidence="12">
    <location>
        <begin position="283"/>
        <end position="342"/>
    </location>
</feature>
<evidence type="ECO:0000313" key="13">
    <source>
        <dbReference type="EMBL" id="KAK1267579.1"/>
    </source>
</evidence>
<evidence type="ECO:0000256" key="7">
    <source>
        <dbReference type="ARBA" id="ARBA00022840"/>
    </source>
</evidence>
<keyword evidence="5" id="KW-0547">Nucleotide-binding</keyword>
<evidence type="ECO:0000256" key="9">
    <source>
        <dbReference type="ARBA" id="ARBA00048679"/>
    </source>
</evidence>
<evidence type="ECO:0000256" key="10">
    <source>
        <dbReference type="SAM" id="MobiDB-lite"/>
    </source>
</evidence>
<reference evidence="13" key="1">
    <citation type="journal article" date="2023" name="Nat. Commun.">
        <title>Diploid and tetraploid genomes of Acorus and the evolution of monocots.</title>
        <authorList>
            <person name="Ma L."/>
            <person name="Liu K.W."/>
            <person name="Li Z."/>
            <person name="Hsiao Y.Y."/>
            <person name="Qi Y."/>
            <person name="Fu T."/>
            <person name="Tang G.D."/>
            <person name="Zhang D."/>
            <person name="Sun W.H."/>
            <person name="Liu D.K."/>
            <person name="Li Y."/>
            <person name="Chen G.Z."/>
            <person name="Liu X.D."/>
            <person name="Liao X.Y."/>
            <person name="Jiang Y.T."/>
            <person name="Yu X."/>
            <person name="Hao Y."/>
            <person name="Huang J."/>
            <person name="Zhao X.W."/>
            <person name="Ke S."/>
            <person name="Chen Y.Y."/>
            <person name="Wu W.L."/>
            <person name="Hsu J.L."/>
            <person name="Lin Y.F."/>
            <person name="Huang M.D."/>
            <person name="Li C.Y."/>
            <person name="Huang L."/>
            <person name="Wang Z.W."/>
            <person name="Zhao X."/>
            <person name="Zhong W.Y."/>
            <person name="Peng D.H."/>
            <person name="Ahmad S."/>
            <person name="Lan S."/>
            <person name="Zhang J.S."/>
            <person name="Tsai W.C."/>
            <person name="Van de Peer Y."/>
            <person name="Liu Z.J."/>
        </authorList>
    </citation>
    <scope>NUCLEOTIDE SEQUENCE</scope>
    <source>
        <strain evidence="13">SCP</strain>
    </source>
</reference>
<proteinExistence type="inferred from homology"/>
<evidence type="ECO:0000256" key="5">
    <source>
        <dbReference type="ARBA" id="ARBA00022741"/>
    </source>
</evidence>
<dbReference type="EC" id="2.7.11.1" evidence="2"/>
<reference evidence="13" key="2">
    <citation type="submission" date="2023-06" db="EMBL/GenBank/DDBJ databases">
        <authorList>
            <person name="Ma L."/>
            <person name="Liu K.-W."/>
            <person name="Li Z."/>
            <person name="Hsiao Y.-Y."/>
            <person name="Qi Y."/>
            <person name="Fu T."/>
            <person name="Tang G."/>
            <person name="Zhang D."/>
            <person name="Sun W.-H."/>
            <person name="Liu D.-K."/>
            <person name="Li Y."/>
            <person name="Chen G.-Z."/>
            <person name="Liu X.-D."/>
            <person name="Liao X.-Y."/>
            <person name="Jiang Y.-T."/>
            <person name="Yu X."/>
            <person name="Hao Y."/>
            <person name="Huang J."/>
            <person name="Zhao X.-W."/>
            <person name="Ke S."/>
            <person name="Chen Y.-Y."/>
            <person name="Wu W.-L."/>
            <person name="Hsu J.-L."/>
            <person name="Lin Y.-F."/>
            <person name="Huang M.-D."/>
            <person name="Li C.-Y."/>
            <person name="Huang L."/>
            <person name="Wang Z.-W."/>
            <person name="Zhao X."/>
            <person name="Zhong W.-Y."/>
            <person name="Peng D.-H."/>
            <person name="Ahmad S."/>
            <person name="Lan S."/>
            <person name="Zhang J.-S."/>
            <person name="Tsai W.-C."/>
            <person name="Van De Peer Y."/>
            <person name="Liu Z.-J."/>
        </authorList>
    </citation>
    <scope>NUCLEOTIDE SEQUENCE</scope>
    <source>
        <strain evidence="13">SCP</strain>
        <tissue evidence="13">Leaves</tissue>
    </source>
</reference>
<dbReference type="Proteomes" id="UP001179952">
    <property type="component" value="Unassembled WGS sequence"/>
</dbReference>
<sequence>MSAPPPPSLDLRRLRVVASLGRGAKGIVFLVDTGSSDAGYRRIWFERDVLSALDHPLLPKLRGSISTDRIVGFAMDFCSGGDLSSLRRRQTEKTFSNDVIRFYAAELVLALDHLHKQGIIYRDLKPENVMIQANGHLMLVDFDLSTRLSSKPPSKKENRKKNPPKQRRNSNNISPSDPDLEGSGKSNSFVGTEDYVAPEIIKADGHDFSVDWWSLGVVLYEMVYGRTPFRGLNRKETFYRILSMDPDLAGEPSPLRGLIRALLEKDPRRRVSRGGIMGHEFFRGVDWELIPEMDRPPFIPGVDRELEKLGDVAGRGGIDVEGVVQSVFGGADVDGKDGFSGF</sequence>
<comment type="catalytic activity">
    <reaction evidence="9">
        <text>L-seryl-[protein] + ATP = O-phospho-L-seryl-[protein] + ADP + H(+)</text>
        <dbReference type="Rhea" id="RHEA:17989"/>
        <dbReference type="Rhea" id="RHEA-COMP:9863"/>
        <dbReference type="Rhea" id="RHEA-COMP:11604"/>
        <dbReference type="ChEBI" id="CHEBI:15378"/>
        <dbReference type="ChEBI" id="CHEBI:29999"/>
        <dbReference type="ChEBI" id="CHEBI:30616"/>
        <dbReference type="ChEBI" id="CHEBI:83421"/>
        <dbReference type="ChEBI" id="CHEBI:456216"/>
        <dbReference type="EC" id="2.7.11.1"/>
    </reaction>
</comment>
<feature type="compositionally biased region" description="Basic residues" evidence="10">
    <location>
        <begin position="157"/>
        <end position="168"/>
    </location>
</feature>
<dbReference type="GO" id="GO:0005524">
    <property type="term" value="F:ATP binding"/>
    <property type="evidence" value="ECO:0007669"/>
    <property type="project" value="UniProtKB-KW"/>
</dbReference>
<dbReference type="InterPro" id="IPR011009">
    <property type="entry name" value="Kinase-like_dom_sf"/>
</dbReference>